<evidence type="ECO:0000256" key="6">
    <source>
        <dbReference type="ARBA" id="ARBA00022737"/>
    </source>
</evidence>
<feature type="domain" description="CSD" evidence="15">
    <location>
        <begin position="630"/>
        <end position="688"/>
    </location>
</feature>
<feature type="compositionally biased region" description="Pro residues" evidence="14">
    <location>
        <begin position="11"/>
        <end position="23"/>
    </location>
</feature>
<feature type="domain" description="CSD" evidence="15">
    <location>
        <begin position="201"/>
        <end position="263"/>
    </location>
</feature>
<keyword evidence="18" id="KW-1185">Reference proteome</keyword>
<feature type="domain" description="CSD" evidence="15">
    <location>
        <begin position="298"/>
        <end position="352"/>
    </location>
</feature>
<evidence type="ECO:0000256" key="3">
    <source>
        <dbReference type="ARBA" id="ARBA00022490"/>
    </source>
</evidence>
<dbReference type="GO" id="GO:0000932">
    <property type="term" value="C:P-body"/>
    <property type="evidence" value="ECO:0007669"/>
    <property type="project" value="UniProtKB-SubCell"/>
</dbReference>
<dbReference type="Gene3D" id="2.40.50.140">
    <property type="entry name" value="Nucleic acid-binding proteins"/>
    <property type="match status" value="6"/>
</dbReference>
<dbReference type="PROSITE" id="PS00352">
    <property type="entry name" value="CSD_1"/>
    <property type="match status" value="4"/>
</dbReference>
<evidence type="ECO:0000256" key="1">
    <source>
        <dbReference type="ARBA" id="ARBA00004201"/>
    </source>
</evidence>
<dbReference type="ExpressionAtlas" id="K7E2B4">
    <property type="expression patterns" value="baseline"/>
</dbReference>
<reference evidence="17" key="3">
    <citation type="submission" date="2025-09" db="UniProtKB">
        <authorList>
            <consortium name="Ensembl"/>
        </authorList>
    </citation>
    <scope>IDENTIFICATION</scope>
</reference>
<dbReference type="AlphaFoldDB" id="K7E2B4"/>
<feature type="domain" description="CSD" evidence="15">
    <location>
        <begin position="689"/>
        <end position="753"/>
    </location>
</feature>
<dbReference type="InterPro" id="IPR011129">
    <property type="entry name" value="CSD"/>
</dbReference>
<organism evidence="17 18">
    <name type="scientific">Monodelphis domestica</name>
    <name type="common">Gray short-tailed opossum</name>
    <dbReference type="NCBI Taxonomy" id="13616"/>
    <lineage>
        <taxon>Eukaryota</taxon>
        <taxon>Metazoa</taxon>
        <taxon>Chordata</taxon>
        <taxon>Craniata</taxon>
        <taxon>Vertebrata</taxon>
        <taxon>Euteleostomi</taxon>
        <taxon>Mammalia</taxon>
        <taxon>Metatheria</taxon>
        <taxon>Didelphimorphia</taxon>
        <taxon>Didelphidae</taxon>
        <taxon>Monodelphis</taxon>
    </lineage>
</organism>
<dbReference type="GeneID" id="100009761"/>
<evidence type="ECO:0000259" key="15">
    <source>
        <dbReference type="PROSITE" id="PS51857"/>
    </source>
</evidence>
<comment type="subcellular location">
    <subcellularLocation>
        <location evidence="1">Cytoplasm</location>
        <location evidence="1">P-body</location>
    </subcellularLocation>
    <subcellularLocation>
        <location evidence="2">Cytoplasm</location>
        <location evidence="2">Stress granule</location>
    </subcellularLocation>
</comment>
<feature type="region of interest" description="Disordered" evidence="14">
    <location>
        <begin position="1"/>
        <end position="40"/>
    </location>
</feature>
<dbReference type="RefSeq" id="XP_001362268.2">
    <property type="nucleotide sequence ID" value="XM_001362231.5"/>
</dbReference>
<evidence type="ECO:0000256" key="2">
    <source>
        <dbReference type="ARBA" id="ARBA00004210"/>
    </source>
</evidence>
<evidence type="ECO:0000256" key="13">
    <source>
        <dbReference type="ARBA" id="ARBA00069501"/>
    </source>
</evidence>
<reference evidence="17 18" key="1">
    <citation type="journal article" date="2007" name="Nature">
        <title>Genome of the marsupial Monodelphis domestica reveals innovation in non-coding sequences.</title>
        <authorList>
            <person name="Mikkelsen T.S."/>
            <person name="Wakefield M.J."/>
            <person name="Aken B."/>
            <person name="Amemiya C.T."/>
            <person name="Chang J.L."/>
            <person name="Duke S."/>
            <person name="Garber M."/>
            <person name="Gentles A.J."/>
            <person name="Goodstadt L."/>
            <person name="Heger A."/>
            <person name="Jurka J."/>
            <person name="Kamal M."/>
            <person name="Mauceli E."/>
            <person name="Searle S.M."/>
            <person name="Sharpe T."/>
            <person name="Baker M.L."/>
            <person name="Batzer M.A."/>
            <person name="Benos P.V."/>
            <person name="Belov K."/>
            <person name="Clamp M."/>
            <person name="Cook A."/>
            <person name="Cuff J."/>
            <person name="Das R."/>
            <person name="Davidow L."/>
            <person name="Deakin J.E."/>
            <person name="Fazzari M.J."/>
            <person name="Glass J.L."/>
            <person name="Grabherr M."/>
            <person name="Greally J.M."/>
            <person name="Gu W."/>
            <person name="Hore T.A."/>
            <person name="Huttley G.A."/>
            <person name="Kleber M."/>
            <person name="Jirtle R.L."/>
            <person name="Koina E."/>
            <person name="Lee J.T."/>
            <person name="Mahony S."/>
            <person name="Marra M.A."/>
            <person name="Miller R.D."/>
            <person name="Nicholls R.D."/>
            <person name="Oda M."/>
            <person name="Papenfuss A.T."/>
            <person name="Parra Z.E."/>
            <person name="Pollock D.D."/>
            <person name="Ray D.A."/>
            <person name="Schein J.E."/>
            <person name="Speed T.P."/>
            <person name="Thompson K."/>
            <person name="VandeBerg J.L."/>
            <person name="Wade C.M."/>
            <person name="Walker J.A."/>
            <person name="Waters P.D."/>
            <person name="Webber C."/>
            <person name="Weidman J.R."/>
            <person name="Xie X."/>
            <person name="Zody M.C."/>
            <person name="Baldwin J."/>
            <person name="Abdouelleil A."/>
            <person name="Abdulkadir J."/>
            <person name="Abebe A."/>
            <person name="Abera B."/>
            <person name="Abreu J."/>
            <person name="Acer S.C."/>
            <person name="Aftuck L."/>
            <person name="Alexander A."/>
            <person name="An P."/>
            <person name="Anderson E."/>
            <person name="Anderson S."/>
            <person name="Arachi H."/>
            <person name="Azer M."/>
            <person name="Bachantsang P."/>
            <person name="Barry A."/>
            <person name="Bayul T."/>
            <person name="Berlin A."/>
            <person name="Bessette D."/>
            <person name="Bloom T."/>
            <person name="Bloom T."/>
            <person name="Boguslavskiy L."/>
            <person name="Bonnet C."/>
            <person name="Boukhgalter B."/>
            <person name="Bourzgui I."/>
            <person name="Brown A."/>
            <person name="Cahill P."/>
            <person name="Channer S."/>
            <person name="Cheshatsang Y."/>
            <person name="Chuda L."/>
            <person name="Citroen M."/>
            <person name="Collymore A."/>
            <person name="Cooke P."/>
            <person name="Costello M."/>
            <person name="D'Aco K."/>
            <person name="Daza R."/>
            <person name="De Haan G."/>
            <person name="DeGray S."/>
            <person name="DeMaso C."/>
            <person name="Dhargay N."/>
            <person name="Dooley K."/>
            <person name="Dooley E."/>
            <person name="Doricent M."/>
            <person name="Dorje P."/>
            <person name="Dorjee K."/>
            <person name="Dupes A."/>
            <person name="Elong R."/>
            <person name="Falk J."/>
            <person name="Farina A."/>
            <person name="Faro S."/>
            <person name="Ferguson D."/>
            <person name="Fisher S."/>
            <person name="Foley C.D."/>
            <person name="Franke A."/>
            <person name="Friedrich D."/>
            <person name="Gadbois L."/>
            <person name="Gearin G."/>
            <person name="Gearin C.R."/>
            <person name="Giannoukos G."/>
            <person name="Goode T."/>
            <person name="Graham J."/>
            <person name="Grandbois E."/>
            <person name="Grewal S."/>
            <person name="Gyaltsen K."/>
            <person name="Hafez N."/>
            <person name="Hagos B."/>
            <person name="Hall J."/>
            <person name="Henson C."/>
            <person name="Hollinger A."/>
            <person name="Honan T."/>
            <person name="Huard M.D."/>
            <person name="Hughes L."/>
            <person name="Hurhula B."/>
            <person name="Husby M.E."/>
            <person name="Kamat A."/>
            <person name="Kanga B."/>
            <person name="Kashin S."/>
            <person name="Khazanovich D."/>
            <person name="Kisner P."/>
            <person name="Lance K."/>
            <person name="Lara M."/>
            <person name="Lee W."/>
            <person name="Lennon N."/>
            <person name="Letendre F."/>
            <person name="LeVine R."/>
            <person name="Lipovsky A."/>
            <person name="Liu X."/>
            <person name="Liu J."/>
            <person name="Liu S."/>
            <person name="Lokyitsang T."/>
            <person name="Lokyitsang Y."/>
            <person name="Lubonja R."/>
            <person name="Lui A."/>
            <person name="MacDonald P."/>
            <person name="Magnisalis V."/>
            <person name="Maru K."/>
            <person name="Matthews C."/>
            <person name="McCusker W."/>
            <person name="McDonough S."/>
            <person name="Mehta T."/>
            <person name="Meldrim J."/>
            <person name="Meneus L."/>
            <person name="Mihai O."/>
            <person name="Mihalev A."/>
            <person name="Mihova T."/>
            <person name="Mittelman R."/>
            <person name="Mlenga V."/>
            <person name="Montmayeur A."/>
            <person name="Mulrain L."/>
            <person name="Navidi A."/>
            <person name="Naylor J."/>
            <person name="Negash T."/>
            <person name="Nguyen T."/>
            <person name="Nguyen N."/>
            <person name="Nicol R."/>
            <person name="Norbu C."/>
            <person name="Norbu N."/>
            <person name="Novod N."/>
            <person name="O'Neill B."/>
            <person name="Osman S."/>
            <person name="Markiewicz E."/>
            <person name="Oyono O.L."/>
            <person name="Patti C."/>
            <person name="Phunkhang P."/>
            <person name="Pierre F."/>
            <person name="Priest M."/>
            <person name="Raghuraman S."/>
            <person name="Rege F."/>
            <person name="Reyes R."/>
            <person name="Rise C."/>
            <person name="Rogov P."/>
            <person name="Ross K."/>
            <person name="Ryan E."/>
            <person name="Settipalli S."/>
            <person name="Shea T."/>
            <person name="Sherpa N."/>
            <person name="Shi L."/>
            <person name="Shih D."/>
            <person name="Sparrow T."/>
            <person name="Spaulding J."/>
            <person name="Stalker J."/>
            <person name="Stange-Thomann N."/>
            <person name="Stavropoulos S."/>
            <person name="Stone C."/>
            <person name="Strader C."/>
            <person name="Tesfaye S."/>
            <person name="Thomson T."/>
            <person name="Thoulutsang Y."/>
            <person name="Thoulutsang D."/>
            <person name="Topham K."/>
            <person name="Topping I."/>
            <person name="Tsamla T."/>
            <person name="Vassiliev H."/>
            <person name="Vo A."/>
            <person name="Wangchuk T."/>
            <person name="Wangdi T."/>
            <person name="Weiand M."/>
            <person name="Wilkinson J."/>
            <person name="Wilson A."/>
            <person name="Yadav S."/>
            <person name="Young G."/>
            <person name="Yu Q."/>
            <person name="Zembek L."/>
            <person name="Zhong D."/>
            <person name="Zimmer A."/>
            <person name="Zwirko Z."/>
            <person name="Jaffe D.B."/>
            <person name="Alvarez P."/>
            <person name="Brockman W."/>
            <person name="Butler J."/>
            <person name="Chin C."/>
            <person name="Gnerre S."/>
            <person name="MacCallum I."/>
            <person name="Graves J.A."/>
            <person name="Ponting C.P."/>
            <person name="Breen M."/>
            <person name="Samollow P.B."/>
            <person name="Lander E.S."/>
            <person name="Lindblad-Toh K."/>
        </authorList>
    </citation>
    <scope>NUCLEOTIDE SEQUENCE [LARGE SCALE GENOMIC DNA]</scope>
</reference>
<feature type="compositionally biased region" description="Low complexity" evidence="14">
    <location>
        <begin position="24"/>
        <end position="33"/>
    </location>
</feature>
<dbReference type="PROSITE" id="PS51857">
    <property type="entry name" value="CSD_2"/>
    <property type="match status" value="8"/>
</dbReference>
<evidence type="ECO:0000259" key="16">
    <source>
        <dbReference type="PROSITE" id="PS51938"/>
    </source>
</evidence>
<dbReference type="Pfam" id="PF00313">
    <property type="entry name" value="CSD"/>
    <property type="match status" value="5"/>
</dbReference>
<dbReference type="InterPro" id="IPR019844">
    <property type="entry name" value="CSD_CS"/>
</dbReference>
<evidence type="ECO:0000256" key="8">
    <source>
        <dbReference type="ARBA" id="ARBA00022884"/>
    </source>
</evidence>
<dbReference type="InterPro" id="IPR012340">
    <property type="entry name" value="NA-bd_OB-fold"/>
</dbReference>
<dbReference type="InterPro" id="IPR056400">
    <property type="entry name" value="CSDE1"/>
</dbReference>
<dbReference type="FunFam" id="2.40.50.140:FF:000093">
    <property type="entry name" value="cold shock domain-containing protein E1 isoform X1"/>
    <property type="match status" value="1"/>
</dbReference>
<dbReference type="PANTHER" id="PTHR12913:SF1">
    <property type="entry name" value="COLD SHOCK DOMAIN-CONTAINING PROTEIN E1"/>
    <property type="match status" value="1"/>
</dbReference>
<dbReference type="SMART" id="SM00357">
    <property type="entry name" value="CSP"/>
    <property type="match status" value="5"/>
</dbReference>
<dbReference type="FunFam" id="2.40.50.140:FF:000094">
    <property type="entry name" value="cold shock domain-containing protein E1 isoform X1"/>
    <property type="match status" value="1"/>
</dbReference>
<dbReference type="SUPFAM" id="SSF50249">
    <property type="entry name" value="Nucleic acid-binding proteins"/>
    <property type="match status" value="5"/>
</dbReference>
<dbReference type="InterPro" id="IPR024642">
    <property type="entry name" value="SUZ-C"/>
</dbReference>
<keyword evidence="7" id="KW-0832">Ubl conjugation</keyword>
<dbReference type="GO" id="GO:1905172">
    <property type="term" value="F:RISC complex binding"/>
    <property type="evidence" value="ECO:0007669"/>
    <property type="project" value="UniProtKB-ARBA"/>
</dbReference>
<protein>
    <recommendedName>
        <fullName evidence="13">Cold shock domain-containing protein E1</fullName>
    </recommendedName>
</protein>
<name>K7E2B4_MONDO</name>
<feature type="domain" description="CSD" evidence="15">
    <location>
        <begin position="364"/>
        <end position="428"/>
    </location>
</feature>
<keyword evidence="8" id="KW-0694">RNA-binding</keyword>
<dbReference type="PROSITE" id="PS51938">
    <property type="entry name" value="SUZ_C"/>
    <property type="match status" value="1"/>
</dbReference>
<comment type="similarity">
    <text evidence="10">Belongs to the UNR family.</text>
</comment>
<dbReference type="PANTHER" id="PTHR12913">
    <property type="entry name" value="UNR PROTEIN N-RAS UPSTREAM GENE PROTEIN"/>
    <property type="match status" value="1"/>
</dbReference>
<evidence type="ECO:0000256" key="7">
    <source>
        <dbReference type="ARBA" id="ARBA00022843"/>
    </source>
</evidence>
<proteinExistence type="inferred from homology"/>
<dbReference type="GeneTree" id="ENSGT00390000016950"/>
<sequence length="814" mass="90668">MENLFTVSSDPLPPPAAPRPSLPLPLSSSSTSSGFKKQKRTPLYQRSMSFDPNLLHNNGHNGYPNGTSAALRETGVIEKLLTSYGFIQCSERQARLFFHCSQYNGNLQELKVGDDVEFEVSSDRRTGKPIAVKLVKIKPEILPEERINGQEVFYLTYTPEDVEGNAQLETGDKINFIIDTNKHTGAVSARNIMLLKKKQARCQGVVCAMKEAFGFIERGDVVKEIFFHYSEFKGDLEALQPGDDVEFTIKDRNGKEVATDVRLLPQGTVIFEDISIEHFDGTVTKVIPKVPNKNQNDPLPGRIKVDFVIPKELPFGDKDTKSKVTLLEGDHVRFNISTDRRDKLERATNIEVLTNTFQCTNETREMGVIAAMRDGFGFIKCVDRDARMFFHFSEILDGNQLHISDEVEFTVVPDMLSAQRNHAIRIKKLPKGTVSFHTHSDHRFIGTVEKEATFANPKTTSPNKGKEKEAEDGIIVYDDCGVKLTIAYQAKDLEGSTPPQIGDKVEFSVSEAKRTGQQTATCVRLLGRNSNAKRLLGYVATLKDNFGFIETANHDKEIFFHYSEFSGDVDSLELGDMVEYSLSKGKGNKVSAEKVNKTHSVNGTAEEADPTIYSGKVIRPLRSVDPTQTEYQGMIEIVEEGDMKGEVYPFGIVGMANKGDCLQKGESVKFQLCVLGQNAQTMAYNITPLRRATVECVKDQFGFINYEVGDSKKLFFHVKEVQDGIELQAGDEVEFSVILNQRTGKCSACNVWRVCEGPKAVAAPRPDRLVNRLKSITLDDASAPRLMVLRQPRGPDNSMGFGAERKIRQAGVID</sequence>
<evidence type="ECO:0000256" key="9">
    <source>
        <dbReference type="ARBA" id="ARBA00022990"/>
    </source>
</evidence>
<keyword evidence="9" id="KW-0007">Acetylation</keyword>
<dbReference type="Proteomes" id="UP000002280">
    <property type="component" value="Chromosome 2"/>
</dbReference>
<dbReference type="FunFam" id="2.40.50.140:FF:000055">
    <property type="entry name" value="Cold shock domain containing E1, RNA-binding"/>
    <property type="match status" value="1"/>
</dbReference>
<dbReference type="HOGENOM" id="CLU_012335_1_0_1"/>
<evidence type="ECO:0000256" key="11">
    <source>
        <dbReference type="ARBA" id="ARBA00057277"/>
    </source>
</evidence>
<dbReference type="CTD" id="7812"/>
<keyword evidence="3" id="KW-0963">Cytoplasm</keyword>
<dbReference type="Pfam" id="PF23456">
    <property type="entry name" value="CSDE1"/>
    <property type="match status" value="4"/>
</dbReference>
<comment type="subunit">
    <text evidence="12">Component of a multi subunit autoregulatory ribonucleoprotein complex (ARC), at least composed of IGF2BP1, PABPC1 and CSDE1. Interacts with STRAP. Part of a complex associated with the FOS mCRD domain and consisting of PABPC1, PAIP1, HNRPD and SYNCRIP. The interaction with PABPC1 is direct and RNA-independent. Interacts with EIF4ENIF1/4E-T.</text>
</comment>
<dbReference type="FunFam" id="2.40.50.140:FF:000088">
    <property type="entry name" value="cold shock domain-containing protein E1 isoform X1"/>
    <property type="match status" value="1"/>
</dbReference>
<evidence type="ECO:0000256" key="4">
    <source>
        <dbReference type="ARBA" id="ARBA00022499"/>
    </source>
</evidence>
<evidence type="ECO:0000256" key="5">
    <source>
        <dbReference type="ARBA" id="ARBA00022553"/>
    </source>
</evidence>
<evidence type="ECO:0000256" key="14">
    <source>
        <dbReference type="SAM" id="MobiDB-lite"/>
    </source>
</evidence>
<dbReference type="GO" id="GO:0010494">
    <property type="term" value="C:cytoplasmic stress granule"/>
    <property type="evidence" value="ECO:0007669"/>
    <property type="project" value="UniProtKB-SubCell"/>
</dbReference>
<keyword evidence="4" id="KW-1017">Isopeptide bond</keyword>
<evidence type="ECO:0000256" key="12">
    <source>
        <dbReference type="ARBA" id="ARBA00065656"/>
    </source>
</evidence>
<dbReference type="OrthoDB" id="74319at2759"/>
<dbReference type="FunFam" id="2.40.50.140:FF:000133">
    <property type="entry name" value="cold shock domain-containing protein E1 isoform X1"/>
    <property type="match status" value="1"/>
</dbReference>
<keyword evidence="6" id="KW-0677">Repeat</keyword>
<evidence type="ECO:0000313" key="17">
    <source>
        <dbReference type="Ensembl" id="ENSMODP00000039915.2"/>
    </source>
</evidence>
<evidence type="ECO:0000256" key="10">
    <source>
        <dbReference type="ARBA" id="ARBA00044751"/>
    </source>
</evidence>
<feature type="domain" description="SUZ-C" evidence="16">
    <location>
        <begin position="764"/>
        <end position="805"/>
    </location>
</feature>
<dbReference type="Bgee" id="ENSMODG00000004685">
    <property type="expression patterns" value="Expressed in blood and 20 other cell types or tissues"/>
</dbReference>
<dbReference type="InterPro" id="IPR002059">
    <property type="entry name" value="CSP_DNA-bd"/>
</dbReference>
<reference evidence="17" key="2">
    <citation type="submission" date="2025-08" db="UniProtKB">
        <authorList>
            <consortium name="Ensembl"/>
        </authorList>
    </citation>
    <scope>IDENTIFICATION</scope>
</reference>
<dbReference type="Ensembl" id="ENSMODT00000043018.2">
    <property type="protein sequence ID" value="ENSMODP00000039915.2"/>
    <property type="gene ID" value="ENSMODG00000004685.4"/>
</dbReference>
<dbReference type="GO" id="GO:0003723">
    <property type="term" value="F:RNA binding"/>
    <property type="evidence" value="ECO:0007669"/>
    <property type="project" value="UniProtKB-KW"/>
</dbReference>
<evidence type="ECO:0000313" key="18">
    <source>
        <dbReference type="Proteomes" id="UP000002280"/>
    </source>
</evidence>
<dbReference type="Pfam" id="PF12901">
    <property type="entry name" value="SUZ-C"/>
    <property type="match status" value="1"/>
</dbReference>
<gene>
    <name evidence="17" type="primary">CSDE1</name>
</gene>
<feature type="domain" description="CSD" evidence="15">
    <location>
        <begin position="534"/>
        <end position="597"/>
    </location>
</feature>
<feature type="domain" description="CSD" evidence="15">
    <location>
        <begin position="72"/>
        <end position="136"/>
    </location>
</feature>
<dbReference type="CDD" id="cd04458">
    <property type="entry name" value="CSP_CDS"/>
    <property type="match status" value="2"/>
</dbReference>
<feature type="domain" description="CSD" evidence="15">
    <location>
        <begin position="458"/>
        <end position="525"/>
    </location>
</feature>
<comment type="function">
    <text evidence="11">RNA-binding protein involved in translationally coupled mRNA turnover. Implicated with other RNA-binding proteins in the cytoplasmic deadenylation/translational and decay interplay of the FOS mRNA mediated by the major coding-region determinant of instability (mCRD) domain. Required for efficient formation of stress granules.</text>
</comment>
<accession>K7E2B4</accession>
<keyword evidence="5" id="KW-0597">Phosphoprotein</keyword>